<dbReference type="AlphaFoldDB" id="A0A0G4G4I5"/>
<organism evidence="1">
    <name type="scientific">Chromera velia CCMP2878</name>
    <dbReference type="NCBI Taxonomy" id="1169474"/>
    <lineage>
        <taxon>Eukaryota</taxon>
        <taxon>Sar</taxon>
        <taxon>Alveolata</taxon>
        <taxon>Colpodellida</taxon>
        <taxon>Chromeraceae</taxon>
        <taxon>Chromera</taxon>
    </lineage>
</organism>
<name>A0A0G4G4I5_9ALVE</name>
<protein>
    <submittedName>
        <fullName evidence="1">Uncharacterized protein</fullName>
    </submittedName>
</protein>
<reference evidence="1" key="1">
    <citation type="submission" date="2014-11" db="EMBL/GenBank/DDBJ databases">
        <authorList>
            <person name="Otto D Thomas"/>
            <person name="Naeem Raeece"/>
        </authorList>
    </citation>
    <scope>NUCLEOTIDE SEQUENCE</scope>
</reference>
<dbReference type="VEuPathDB" id="CryptoDB:Cvel_559"/>
<accession>A0A0G4G4I5</accession>
<proteinExistence type="predicted"/>
<dbReference type="EMBL" id="CDMZ01000883">
    <property type="protein sequence ID" value="CEM23282.1"/>
    <property type="molecule type" value="Genomic_DNA"/>
</dbReference>
<sequence>MPRLYRCLYSEDGLLSGSQEGHDGPLDVEVIVHHDLYYESVDLEFWKRLAFYSLFEAHLTCRPPRQMKNLISIGDGPLEQHAATYVSQ</sequence>
<evidence type="ECO:0000313" key="1">
    <source>
        <dbReference type="EMBL" id="CEM23282.1"/>
    </source>
</evidence>
<gene>
    <name evidence="1" type="ORF">Cvel_559</name>
</gene>